<dbReference type="FunFam" id="3.40.50.720:FF:000209">
    <property type="entry name" value="Polyketide synthase Pks12"/>
    <property type="match status" value="1"/>
</dbReference>
<dbReference type="SMART" id="SM00827">
    <property type="entry name" value="PKS_AT"/>
    <property type="match status" value="3"/>
</dbReference>
<dbReference type="InterPro" id="IPR036736">
    <property type="entry name" value="ACP-like_sf"/>
</dbReference>
<feature type="domain" description="Carrier" evidence="10">
    <location>
        <begin position="4708"/>
        <end position="4783"/>
    </location>
</feature>
<dbReference type="SUPFAM" id="SSF52151">
    <property type="entry name" value="FabD/lysophospholipase-like"/>
    <property type="match status" value="3"/>
</dbReference>
<dbReference type="InterPro" id="IPR014030">
    <property type="entry name" value="Ketoacyl_synth_N"/>
</dbReference>
<dbReference type="Gene3D" id="3.40.366.10">
    <property type="entry name" value="Malonyl-Coenzyme A Acyl Carrier Protein, domain 2"/>
    <property type="match status" value="3"/>
</dbReference>
<keyword evidence="6" id="KW-0511">Multifunctional enzyme</keyword>
<evidence type="ECO:0000256" key="1">
    <source>
        <dbReference type="ARBA" id="ARBA00004792"/>
    </source>
</evidence>
<dbReference type="InterPro" id="IPR018201">
    <property type="entry name" value="Ketoacyl_synth_AS"/>
</dbReference>
<dbReference type="InterPro" id="IPR001227">
    <property type="entry name" value="Ac_transferase_dom_sf"/>
</dbReference>
<feature type="domain" description="Ketosynthase family 3 (KS3)" evidence="11">
    <location>
        <begin position="2809"/>
        <end position="3234"/>
    </location>
</feature>
<feature type="region of interest" description="Disordered" evidence="9">
    <location>
        <begin position="4837"/>
        <end position="4857"/>
    </location>
</feature>
<feature type="compositionally biased region" description="Low complexity" evidence="9">
    <location>
        <begin position="4837"/>
        <end position="4848"/>
    </location>
</feature>
<feature type="region of interest" description="C-terminal hotdog fold" evidence="8">
    <location>
        <begin position="3844"/>
        <end position="3985"/>
    </location>
</feature>
<gene>
    <name evidence="13" type="primary">tmnA1</name>
</gene>
<dbReference type="Gene3D" id="3.30.70.3290">
    <property type="match status" value="3"/>
</dbReference>
<feature type="region of interest" description="Disordered" evidence="9">
    <location>
        <begin position="921"/>
        <end position="951"/>
    </location>
</feature>
<feature type="active site" description="Proton donor; for dehydratase activity" evidence="8">
    <location>
        <position position="2163"/>
    </location>
</feature>
<dbReference type="GO" id="GO:0033068">
    <property type="term" value="P:macrolide biosynthetic process"/>
    <property type="evidence" value="ECO:0007669"/>
    <property type="project" value="UniProtKB-ARBA"/>
</dbReference>
<dbReference type="SUPFAM" id="SSF47336">
    <property type="entry name" value="ACP-like"/>
    <property type="match status" value="3"/>
</dbReference>
<dbReference type="SUPFAM" id="SSF50129">
    <property type="entry name" value="GroES-like"/>
    <property type="match status" value="1"/>
</dbReference>
<evidence type="ECO:0000256" key="8">
    <source>
        <dbReference type="PROSITE-ProRule" id="PRU01363"/>
    </source>
</evidence>
<dbReference type="Pfam" id="PF16197">
    <property type="entry name" value="KAsynt_C_assoc"/>
    <property type="match status" value="3"/>
</dbReference>
<feature type="active site" description="Proton acceptor; for dehydratase activity" evidence="8">
    <location>
        <position position="3738"/>
    </location>
</feature>
<dbReference type="SMART" id="SM00823">
    <property type="entry name" value="PKS_PP"/>
    <property type="match status" value="3"/>
</dbReference>
<dbReference type="Gene3D" id="3.40.50.720">
    <property type="entry name" value="NAD(P)-binding Rossmann-like Domain"/>
    <property type="match status" value="2"/>
</dbReference>
<dbReference type="InterPro" id="IPR049551">
    <property type="entry name" value="PKS_DH_C"/>
</dbReference>
<dbReference type="InterPro" id="IPR009081">
    <property type="entry name" value="PP-bd_ACP"/>
</dbReference>
<dbReference type="InterPro" id="IPR013968">
    <property type="entry name" value="PKS_KR"/>
</dbReference>
<dbReference type="PROSITE" id="PS52019">
    <property type="entry name" value="PKS_MFAS_DH"/>
    <property type="match status" value="2"/>
</dbReference>
<feature type="domain" description="Ketosynthase family 3 (KS3)" evidence="11">
    <location>
        <begin position="18"/>
        <end position="437"/>
    </location>
</feature>
<comment type="pathway">
    <text evidence="1">Antibiotic biosynthesis.</text>
</comment>
<dbReference type="PROSITE" id="PS00606">
    <property type="entry name" value="KS3_1"/>
    <property type="match status" value="2"/>
</dbReference>
<dbReference type="InterPro" id="IPR011032">
    <property type="entry name" value="GroES-like_sf"/>
</dbReference>
<dbReference type="FunFam" id="1.10.1200.10:FF:000007">
    <property type="entry name" value="Probable polyketide synthase pks17"/>
    <property type="match status" value="2"/>
</dbReference>
<sequence length="4872" mass="507702">MWTVSEPAAQALARPEGPAPIAVVGTACRLPQADTPEAFWELLRDGRDAVTGLPDGRPDLHAPGEAPGRARSGAFLDHVDLFDPAFFGIGPREAAAMDPQQRLVLELAWETLERTGIVPASLAGTRTGVFVGAMADDYARLTQQLGPAAVGQHTATGLHRGIIANRVSYLLGLTGPSMSVDTGQSSSLTAVHLACESLLRGEADLALAGGVSLNLTADGYEITEAFGALSPDGRCHTFDARANGYVRGEGGGLVLLKRLSDALDDGDRVLGVILGSAVNNDGTTDTLTTPGARGQTDLLRLACDRAGVAPGDIQYVELHGTGTRLGDPVEATALGEALGAGRGDADRLRVGSAKTNVGHLEGAAGITGLIKTLLSLHHRELPRSLHFRAANPAIPLAGLGLRVQEEHGPWPDGDRRLIAGVSSFGMGGANAHVVVAEPPSHSPDEEDAGRIPADAGRAPVAAAGVLPFLLSARSAAALRAQARRLHDHLTARGDVATPLDVARALFTTRSAFEYRAAVLPALTTAEATAPAAEGSHDALLAGLAALADDTPASGILRGTVRDGRVAHLFAGQGSQRAGMGSELYATWPVFRAALDELCTALDVALAPYVDRPLRDVMFADDDPELHRTVYAQPALFAFEVALFRLLESWGVRPDVVAGHSIGELAAAHVAGVLTLPDACRLVAARGGLMQALPEGGAMLSVRAPADDVEALLTGSDALAGLDIAAVNGPAATVVSGDAEAVDRMAAACAERDWKTRRLRVSHAFHSAHMDGMLADFAAVAADLDFRPPRIPIVSNLDGQEVGADEICDPGYWVRHVRRTVRFHEGVRWLGAAGVTTLVEIGPDGVLSAMAKDCLPNAVTVPLRRGGTPEAREVLTAVVRAHLHGVAVDWSAVFQGAGTGHVDLPTYAFQRERHWLTGEKQTAAVRPTAGPGEARTEAPLPPATTTPATVGSDAGLSRTLALVVGEAAGVLGYADASAVEVRRAFRDLGFDSISAVTLRDRLADATGLDLPSSVLFDHPTPERLAAHLHARLTGADDGVATTATAVDADDPVVVVGMACRYPGGVTSPAELWEMVWSGREGISEFPVDRGWGADLFDADPGKSGKSYARHGGFLHDAGEFDAEFFGVSPREALAMDPQQRLVLEASWEACERAGIDPDSLRGSRTGVYIGATAQEYGPRLADGHDGHDGHLLTGTTVSVLSGRVAYAFGLEGPAVTIDTACSSSLVAVHLAAQALRNGECDRALVGGVTVMGSPGMFLEFSRQRGLSPDGRCKAFAEGADGTGWAEGVGLLLVERLSEARRQGHEVLAVLRGSAVNQDGASNGLTAPNGPSQQRVIQQALASAGLSAGQVDAVEAHGTGTKLGDPIEAQALLATYGREHSAEQPLWLGSLKSNIGHTQAAAGVAGVIKMVEAMRRGGLPRTLHVDQPTTHVDWDAGAVALLTEAREWPETGEPRRAAVSSFGISGTNAHVILEAPAEEERAPAGESGSDRLPVVPWVVSARSAEALRAQAARLGEFVARAGGEVSPVDVGTALLSRATGDYRAVVTGSGTEELTRALARVAADGSERASAAAGGVGFLFTGQGAQWPGMGSGLTGFPVFREAFEEVCGGFDGLLSRPLGEVLADAGGDGLIHRTEFTQAGLFAFEVAMFRQLRAWGVEPGVLVGHSVGELAAAHCAGVWSLADACRLVAARGRLMDALPPGGAMVSLRGSLDEVTALIEGCSRVDVAAVNGPLSVVVSGDEGEIEGLVSRWEADGGKARRLRVSHAFHSPLIEPMLADFRRVAEEVEYHEPSLTVVSNVTGEVAEAQTVCDPEYWVRHVRRAVRFADGVQAAARTGVSVFVEVGPARVLTAMGQECLPDEPVNWIALSRAPREGDKESPIEQSAKANTEFAHEESRAAGDLMSGVGAAFSAGVPVDWRAVFGGVRGRRVALPTYAFQRRRYWLSGPASNGDPAGLGLGAFGHGLLGAAVTSASSGAVVLTGRISRAGDGWLTGHRIQGRVLVPGAALVEMALRAGDEAGCPVLDDLTLEAPLELPETGGVQIQVTVDPAEDGEPARTVIVHARPDDGTDGPFIRHATGRLTPATDDTAGEPWQGAWPPPGGEAVDLAGAYDLLAEQGYEYGSGFRGLTALWRDGSTRYAEVVLPEEHTGEHGPDAFGLHPALLDAALHTLLVDTGDVQDAGIRVPFSWSKVALHATAATHLRVKAVPAGPDTVAITLFDAEGGPVAEVGELTMRTLAAETQPAADLYTLRWTPQQLPGDVPDLASWAALGATAPVPDTPARHYASLADILATDDQPTAVVYVPAPGGTTPTAAHTAVNDLLTLLQQHLAEPRLADTPLVVLTRHAHTAEPDPVHAALWGLARTAQTEQPGRIHLLDTDDHPDTRTHLPRALAEALKTPQLALHVGTPHTPHLTHLPPQGDAGRALGRRNGTVLITGGAGALGGLVARHLAAEHGVRHLLLAGRRGIDTPGAPELQEQLRAAGAEATFARCDLTDRDAVARMLAGIPDDRPLTAVVHAAGVVADATIASLTPETLREVLAPKVDAATHLDELTRDLDLDAFVLFSSIAGVLGTPGQGNYAAANAWLDALAARRRARGQAGQALAWGLWGDVGGSGGMGAALGEAELARWSRSGIAPLTPELGLASLDAALRTRTPNVIPVRMDLPALRAQAEVGEVPYLLRDFAPRRRARRVAAAGTATGTSALAGRLAALDAAAQDAELLALVRTQAALVLGHDDAAHVDAEQDFKALGFDSLTAVELRNRVNSAAGVRLAPTVVFNHPTPARLARHLRDEVLGAATASAAVPVTAVDADDPVVVVGMACRYPGGVTSPAELWELVWSGREGISEFPVDRGWGADLFDADPGKSGKSYARHGGFLHDAGEFDAEFFGVSPREALAMDPQQRLVLEASWEACERAGIDPDSLRGSRTGVYVGVMYHDYAPRMSTERQEIEGYALTGNLSSVLSGRVAYAFGLEGPAMTIDTACSSSLVALHLAAQAMRNGECDRALVGGVTVMATPNTFVEFSRQRGLSPDGRCKAFAEGADGTGWSEGVGLLLVERLSEARRQGHEVLAVLRGSAVNQDGASNGLTAPNGPSQQRVIQQALASAGLSAGQVDAVEGHGTGTKLGDPIEAEALLATYGREHSDERPLWLGSIKSNLGHTQAAAGVAGVIKMVEAMRRGALPQTLHVDEPSTHVDWDAGAVALLTEAREWPETGEPRRAAVSSFGISGTNAHVILEQPADEPVRGESGAGDLPVVPWVVSARSAEALRAQAERLGEFVARAGGEVSPVDVGTALLSRSAGEYRAVVVGSDADELRAGLALVAEGDASPVATGGSVGLLFTGQGAQWPGMGSGLTGFPVFREAFEEVCGGFDGLLSRPLGEVLADAGGDGLIHRTEFTQAGLFAFEVAMFRQLRAWGVEPGVLVGHSVGELAAAHCAGVWSLADACRLVAARGRLMDALPPGGAMVSLRGSLDEVTALIEGCSRVDVAAVNGPLSVVVSGDEGEIEGLVSRWEADGGKARRLRVSHAFHSPLIEPMLADFRRVAQDIEYHEPSLTLVSNVTGEVAEAATVCDPEYWVRHVREAVRFADGVQAAASTGVSTFVEVGPAPVLTAMGQECLPDEPLHWIALSRAPRDEEPGEAAVSRAAAVLMSGVGSAYAAGVPVDWRAVYGAARAPRVALPTYAFQRRRYWLSGPVFAGDPAGLGLGASGHGLLGAAVTSASSGAVVLTGRVSRAGDGWLTGHRIQGRVLVPGAALVEMALRAGDEAGCPVLDDLTLEAPLELPETGGVQIQVTVDPAEDGEPARTVIVHARPDDGTDGPFIRHATGRLIAADDTAGEPWQGAWPPAGGEAVDLAGAYDLLAEQGYEYGSGFRGLTALWQDGSTRYAEVVLPEEHTGEHGPDAFGLHPALLDAALHTLLVDTGDVQDAGIRVPFSWSKVALHATAATHLRVKAVPAGPDTVAISLYDTQGGLVAEVGELTLRTLPAGAQPTGIPEHLYALRWTPQQLPHDVPDLADWAVLGTAALQDTPARHYASLADLLATDDQPTAVVYTPAPGGTTPTAAHTAVNDLLTLLQQHLTEPRLADTPLVVLTRHAHALPTDADPATDPAHTALWGLARSAQAEHPGRIHLLDTDDHPDTRTHLPRALAEALNTPQLVLHHGTPHTPLIMGSEGAGVVTEVGPGVTDLVPGDRVMGLLPHSFGPLAVADRRMLAPMPAGWTFAQPRPVPVVFLTAYYGLRDLGRLEKGDSVLVHAATGGVGMAAVQLARHWGAEVYATASPPKQELLRELGLPEERIASSRDLDFAERFRRASGGAGMDVVLNSLAREFVDASLELLGESGRFVEMGKTDIRDAAGVTERHPGVAYRAFDLMEAGPDRIREMLAEIVALLESDVLTPLPLRTWDVRRAPEAYRFMSQARHVGKIVLTVPAPPDPAGTVLVTGGTGALGAQVARHLATVHGVRHLLLTSRRGMDAPGAAELRAELAGLGADATVAACDVSRREDVVRLLAAVPAEHPLTAVVHAAGVTADGTVETLNAAAVDRVLAPKVDAVAHLDELTRGLDLSGFTLFSSIAGTLGTAGQGNYAAANAWLDGLAQHRQALGHPAASLAWGYWAEESELSGHLSDADVARLSRTGILPLATAEGLDLLDEAVALGDAAVVPARLSTRAEEGVEVPAVLRQVVRPARRTAAADDPSASGGSGARLTELPAAERAEALVRLVRTHAAAVLGHGSANSVPRDAAFKTIGFDSLAAVELRNRLNAAAGLRLPATAVFDNPTAEALAALIDGELPGAPATAEPADARAGSLGELEEKLAAGAFDEQEQARLAKRLKALLWQIEDARPAGGEDAAPADAAPGGGLDVASDEEMFAMIDRELGRD</sequence>
<evidence type="ECO:0000256" key="6">
    <source>
        <dbReference type="ARBA" id="ARBA00023268"/>
    </source>
</evidence>
<dbReference type="Pfam" id="PF08659">
    <property type="entry name" value="KR"/>
    <property type="match status" value="2"/>
</dbReference>
<dbReference type="InterPro" id="IPR042104">
    <property type="entry name" value="PKS_dehydratase_sf"/>
</dbReference>
<dbReference type="Gene3D" id="1.10.1200.10">
    <property type="entry name" value="ACP-like"/>
    <property type="match status" value="3"/>
</dbReference>
<dbReference type="InterPro" id="IPR050091">
    <property type="entry name" value="PKS_NRPS_Biosynth_Enz"/>
</dbReference>
<dbReference type="SUPFAM" id="SSF51735">
    <property type="entry name" value="NAD(P)-binding Rossmann-fold domains"/>
    <property type="match status" value="5"/>
</dbReference>
<name>Q1MX81_9ACTN</name>
<evidence type="ECO:0000256" key="2">
    <source>
        <dbReference type="ARBA" id="ARBA00022450"/>
    </source>
</evidence>
<dbReference type="FunFam" id="3.40.47.10:FF:000019">
    <property type="entry name" value="Polyketide synthase type I"/>
    <property type="match status" value="3"/>
</dbReference>
<dbReference type="InterPro" id="IPR016039">
    <property type="entry name" value="Thiolase-like"/>
</dbReference>
<keyword evidence="2" id="KW-0596">Phosphopantetheine</keyword>
<evidence type="ECO:0000256" key="7">
    <source>
        <dbReference type="ARBA" id="ARBA00023315"/>
    </source>
</evidence>
<dbReference type="SUPFAM" id="SSF53901">
    <property type="entry name" value="Thiolase-like"/>
    <property type="match status" value="3"/>
</dbReference>
<reference evidence="13" key="1">
    <citation type="submission" date="2004-10" db="EMBL/GenBank/DDBJ databases">
        <title>Tetronomycin biosynthetic gene cluster in Streptomyces sp.nov.</title>
        <authorList>
            <person name="Demydchuk Y.A."/>
            <person name="Leadlay P.F."/>
        </authorList>
    </citation>
    <scope>NUCLEOTIDE SEQUENCE</scope>
    <source>
        <strain evidence="13">NRRL 11266</strain>
    </source>
</reference>
<dbReference type="Pfam" id="PF21089">
    <property type="entry name" value="PKS_DH_N"/>
    <property type="match status" value="2"/>
</dbReference>
<dbReference type="EMBL" id="AB193609">
    <property type="protein sequence ID" value="BAE93722.1"/>
    <property type="molecule type" value="Genomic_DNA"/>
</dbReference>
<evidence type="ECO:0000313" key="13">
    <source>
        <dbReference type="EMBL" id="BAE93722.1"/>
    </source>
</evidence>
<dbReference type="Gene3D" id="3.10.129.110">
    <property type="entry name" value="Polyketide synthase dehydratase"/>
    <property type="match status" value="2"/>
</dbReference>
<dbReference type="PANTHER" id="PTHR43775:SF51">
    <property type="entry name" value="INACTIVE PHENOLPHTHIOCEROL SYNTHESIS POLYKETIDE SYNTHASE TYPE I PKS1-RELATED"/>
    <property type="match status" value="1"/>
</dbReference>
<feature type="region of interest" description="N-terminal hotdog fold" evidence="8">
    <location>
        <begin position="1961"/>
        <end position="2086"/>
    </location>
</feature>
<dbReference type="Gene3D" id="3.40.47.10">
    <property type="match status" value="3"/>
</dbReference>
<dbReference type="GO" id="GO:0031177">
    <property type="term" value="F:phosphopantetheine binding"/>
    <property type="evidence" value="ECO:0007669"/>
    <property type="project" value="InterPro"/>
</dbReference>
<accession>Q1MX81</accession>
<dbReference type="SMART" id="SM01294">
    <property type="entry name" value="PKS_PP_betabranch"/>
    <property type="match status" value="2"/>
</dbReference>
<dbReference type="InterPro" id="IPR006162">
    <property type="entry name" value="Ppantetheine_attach_site"/>
</dbReference>
<feature type="domain" description="Ketosynthase family 3 (KS3)" evidence="11">
    <location>
        <begin position="1048"/>
        <end position="1473"/>
    </location>
</feature>
<dbReference type="CDD" id="cd00833">
    <property type="entry name" value="PKS"/>
    <property type="match status" value="3"/>
</dbReference>
<feature type="domain" description="PKS/mFAS DH" evidence="12">
    <location>
        <begin position="1961"/>
        <end position="2241"/>
    </location>
</feature>
<dbReference type="SMART" id="SM00822">
    <property type="entry name" value="PKS_KR"/>
    <property type="match status" value="2"/>
</dbReference>
<feature type="region of interest" description="C-terminal hotdog fold" evidence="8">
    <location>
        <begin position="2100"/>
        <end position="2241"/>
    </location>
</feature>
<dbReference type="PROSITE" id="PS50075">
    <property type="entry name" value="CARRIER"/>
    <property type="match status" value="3"/>
</dbReference>
<dbReference type="InterPro" id="IPR016036">
    <property type="entry name" value="Malonyl_transacylase_ACP-bd"/>
</dbReference>
<evidence type="ECO:0000259" key="10">
    <source>
        <dbReference type="PROSITE" id="PS50075"/>
    </source>
</evidence>
<dbReference type="CDD" id="cd08956">
    <property type="entry name" value="KR_3_FAS_SDR_x"/>
    <property type="match status" value="2"/>
</dbReference>
<dbReference type="GO" id="GO:0004315">
    <property type="term" value="F:3-oxoacyl-[acyl-carrier-protein] synthase activity"/>
    <property type="evidence" value="ECO:0007669"/>
    <property type="project" value="InterPro"/>
</dbReference>
<feature type="active site" description="Proton donor; for dehydratase activity" evidence="8">
    <location>
        <position position="3907"/>
    </location>
</feature>
<organism evidence="13">
    <name type="scientific">Streptomyces sp. NRRL 11266</name>
    <dbReference type="NCBI Taxonomy" id="299254"/>
    <lineage>
        <taxon>Bacteria</taxon>
        <taxon>Bacillati</taxon>
        <taxon>Actinomycetota</taxon>
        <taxon>Actinomycetes</taxon>
        <taxon>Kitasatosporales</taxon>
        <taxon>Streptomycetaceae</taxon>
        <taxon>Streptomyces</taxon>
    </lineage>
</organism>
<dbReference type="Pfam" id="PF13602">
    <property type="entry name" value="ADH_zinc_N_2"/>
    <property type="match status" value="1"/>
</dbReference>
<dbReference type="PANTHER" id="PTHR43775">
    <property type="entry name" value="FATTY ACID SYNTHASE"/>
    <property type="match status" value="1"/>
</dbReference>
<feature type="compositionally biased region" description="Low complexity" evidence="9">
    <location>
        <begin position="4681"/>
        <end position="4691"/>
    </location>
</feature>
<dbReference type="SMART" id="SM00825">
    <property type="entry name" value="PKS_KS"/>
    <property type="match status" value="3"/>
</dbReference>
<dbReference type="FunFam" id="3.40.366.10:FF:000002">
    <property type="entry name" value="Probable polyketide synthase 2"/>
    <property type="match status" value="2"/>
</dbReference>
<dbReference type="SUPFAM" id="SSF55048">
    <property type="entry name" value="Probable ACP-binding domain of malonyl-CoA ACP transacylase"/>
    <property type="match status" value="3"/>
</dbReference>
<dbReference type="Pfam" id="PF00109">
    <property type="entry name" value="ketoacyl-synt"/>
    <property type="match status" value="3"/>
</dbReference>
<dbReference type="CDD" id="cd05195">
    <property type="entry name" value="enoyl_red"/>
    <property type="match status" value="1"/>
</dbReference>
<dbReference type="Pfam" id="PF00550">
    <property type="entry name" value="PP-binding"/>
    <property type="match status" value="3"/>
</dbReference>
<dbReference type="InterPro" id="IPR020806">
    <property type="entry name" value="PKS_PP-bd"/>
</dbReference>
<keyword evidence="4" id="KW-0808">Transferase</keyword>
<dbReference type="Pfam" id="PF02801">
    <property type="entry name" value="Ketoacyl-synt_C"/>
    <property type="match status" value="3"/>
</dbReference>
<feature type="active site" description="Proton acceptor; for dehydratase activity" evidence="8">
    <location>
        <position position="1993"/>
    </location>
</feature>
<dbReference type="InterPro" id="IPR057326">
    <property type="entry name" value="KR_dom"/>
</dbReference>
<protein>
    <submittedName>
        <fullName evidence="13">Type I polyketide synthase</fullName>
    </submittedName>
</protein>
<dbReference type="PROSITE" id="PS52004">
    <property type="entry name" value="KS3_2"/>
    <property type="match status" value="3"/>
</dbReference>
<dbReference type="InterPro" id="IPR049900">
    <property type="entry name" value="PKS_mFAS_DH"/>
</dbReference>
<evidence type="ECO:0000256" key="3">
    <source>
        <dbReference type="ARBA" id="ARBA00022553"/>
    </source>
</evidence>
<proteinExistence type="predicted"/>
<dbReference type="SMART" id="SM00826">
    <property type="entry name" value="PKS_DH"/>
    <property type="match status" value="2"/>
</dbReference>
<dbReference type="InterPro" id="IPR014031">
    <property type="entry name" value="Ketoacyl_synth_C"/>
</dbReference>
<dbReference type="GO" id="GO:0016491">
    <property type="term" value="F:oxidoreductase activity"/>
    <property type="evidence" value="ECO:0007669"/>
    <property type="project" value="InterPro"/>
</dbReference>
<keyword evidence="3" id="KW-0597">Phosphoprotein</keyword>
<dbReference type="Pfam" id="PF00698">
    <property type="entry name" value="Acyl_transf_1"/>
    <property type="match status" value="3"/>
</dbReference>
<feature type="domain" description="Carrier" evidence="10">
    <location>
        <begin position="2716"/>
        <end position="2791"/>
    </location>
</feature>
<dbReference type="GO" id="GO:0004312">
    <property type="term" value="F:fatty acid synthase activity"/>
    <property type="evidence" value="ECO:0007669"/>
    <property type="project" value="TreeGrafter"/>
</dbReference>
<dbReference type="InterPro" id="IPR020841">
    <property type="entry name" value="PKS_Beta-ketoAc_synthase_dom"/>
</dbReference>
<evidence type="ECO:0000256" key="4">
    <source>
        <dbReference type="ARBA" id="ARBA00022679"/>
    </source>
</evidence>
<keyword evidence="5" id="KW-0045">Antibiotic biosynthesis</keyword>
<dbReference type="InterPro" id="IPR055123">
    <property type="entry name" value="SpnB-like_Rossmann"/>
</dbReference>
<feature type="domain" description="PKS/mFAS DH" evidence="12">
    <location>
        <begin position="3706"/>
        <end position="3985"/>
    </location>
</feature>
<evidence type="ECO:0000256" key="5">
    <source>
        <dbReference type="ARBA" id="ARBA00023194"/>
    </source>
</evidence>
<dbReference type="Pfam" id="PF22953">
    <property type="entry name" value="SpnB_Rossmann"/>
    <property type="match status" value="2"/>
</dbReference>
<dbReference type="PROSITE" id="PS00012">
    <property type="entry name" value="PHOSPHOPANTETHEINE"/>
    <property type="match status" value="3"/>
</dbReference>
<dbReference type="InterPro" id="IPR036291">
    <property type="entry name" value="NAD(P)-bd_dom_sf"/>
</dbReference>
<dbReference type="GO" id="GO:0006633">
    <property type="term" value="P:fatty acid biosynthetic process"/>
    <property type="evidence" value="ECO:0007669"/>
    <property type="project" value="InterPro"/>
</dbReference>
<dbReference type="Pfam" id="PF14765">
    <property type="entry name" value="PS-DH"/>
    <property type="match status" value="2"/>
</dbReference>
<dbReference type="InterPro" id="IPR049552">
    <property type="entry name" value="PKS_DH_N"/>
</dbReference>
<feature type="region of interest" description="N-terminal hotdog fold" evidence="8">
    <location>
        <begin position="3706"/>
        <end position="3831"/>
    </location>
</feature>
<dbReference type="InterPro" id="IPR016035">
    <property type="entry name" value="Acyl_Trfase/lysoPLipase"/>
</dbReference>
<evidence type="ECO:0000259" key="11">
    <source>
        <dbReference type="PROSITE" id="PS52004"/>
    </source>
</evidence>
<evidence type="ECO:0000259" key="12">
    <source>
        <dbReference type="PROSITE" id="PS52019"/>
    </source>
</evidence>
<dbReference type="InterPro" id="IPR014043">
    <property type="entry name" value="Acyl_transferase_dom"/>
</dbReference>
<dbReference type="Gene3D" id="3.90.180.10">
    <property type="entry name" value="Medium-chain alcohol dehydrogenases, catalytic domain"/>
    <property type="match status" value="1"/>
</dbReference>
<dbReference type="SMART" id="SM00829">
    <property type="entry name" value="PKS_ER"/>
    <property type="match status" value="1"/>
</dbReference>
<feature type="region of interest" description="Disordered" evidence="9">
    <location>
        <begin position="4679"/>
        <end position="4699"/>
    </location>
</feature>
<evidence type="ECO:0000256" key="9">
    <source>
        <dbReference type="SAM" id="MobiDB-lite"/>
    </source>
</evidence>
<dbReference type="InterPro" id="IPR020807">
    <property type="entry name" value="PKS_DH"/>
</dbReference>
<feature type="domain" description="Carrier" evidence="10">
    <location>
        <begin position="953"/>
        <end position="1031"/>
    </location>
</feature>
<keyword evidence="7" id="KW-0012">Acyltransferase</keyword>
<dbReference type="InterPro" id="IPR020843">
    <property type="entry name" value="ER"/>
</dbReference>
<dbReference type="InterPro" id="IPR032821">
    <property type="entry name" value="PKS_assoc"/>
</dbReference>